<proteinExistence type="predicted"/>
<evidence type="ECO:0000313" key="3">
    <source>
        <dbReference type="Proteomes" id="UP000618754"/>
    </source>
</evidence>
<comment type="caution">
    <text evidence="2">The sequence shown here is derived from an EMBL/GenBank/DDBJ whole genome shotgun (WGS) entry which is preliminary data.</text>
</comment>
<sequence length="154" mass="17892">MKKIKQISVLLFLLISTATGYAQNNQDAEEEVTTKIEYIYKNVNCSNHKKWLEKQGFKYDRMLKIEQTNAYVYSIEDEGISVFLYCHNNEAVHMSFNVPEDVFSEAKDATSKNREFKKIKQTSEDVIFTKGSYAYIFSNKNHSIGIRVKTGDDY</sequence>
<keyword evidence="3" id="KW-1185">Reference proteome</keyword>
<keyword evidence="1" id="KW-0732">Signal</keyword>
<dbReference type="RefSeq" id="WP_191173928.1">
    <property type="nucleotide sequence ID" value="NZ_JACWMW010000001.1"/>
</dbReference>
<gene>
    <name evidence="2" type="ORF">IDJ75_01930</name>
</gene>
<protein>
    <submittedName>
        <fullName evidence="2">Uncharacterized protein</fullName>
    </submittedName>
</protein>
<organism evidence="2 3">
    <name type="scientific">Mucilaginibacter rigui</name>
    <dbReference type="NCBI Taxonomy" id="534635"/>
    <lineage>
        <taxon>Bacteria</taxon>
        <taxon>Pseudomonadati</taxon>
        <taxon>Bacteroidota</taxon>
        <taxon>Sphingobacteriia</taxon>
        <taxon>Sphingobacteriales</taxon>
        <taxon>Sphingobacteriaceae</taxon>
        <taxon>Mucilaginibacter</taxon>
    </lineage>
</organism>
<feature type="chain" id="PRO_5045401321" evidence="1">
    <location>
        <begin position="23"/>
        <end position="154"/>
    </location>
</feature>
<name>A0ABR7X219_9SPHI</name>
<reference evidence="2 3" key="1">
    <citation type="submission" date="2020-09" db="EMBL/GenBank/DDBJ databases">
        <title>Novel species of Mucilaginibacter isolated from a glacier on the Tibetan Plateau.</title>
        <authorList>
            <person name="Liu Q."/>
            <person name="Xin Y.-H."/>
        </authorList>
    </citation>
    <scope>NUCLEOTIDE SEQUENCE [LARGE SCALE GENOMIC DNA]</scope>
    <source>
        <strain evidence="2 3">CGMCC 1.13878</strain>
    </source>
</reference>
<evidence type="ECO:0000313" key="2">
    <source>
        <dbReference type="EMBL" id="MBD1384020.1"/>
    </source>
</evidence>
<feature type="signal peptide" evidence="1">
    <location>
        <begin position="1"/>
        <end position="22"/>
    </location>
</feature>
<evidence type="ECO:0000256" key="1">
    <source>
        <dbReference type="SAM" id="SignalP"/>
    </source>
</evidence>
<accession>A0ABR7X219</accession>
<dbReference type="EMBL" id="JACWMW010000001">
    <property type="protein sequence ID" value="MBD1384020.1"/>
    <property type="molecule type" value="Genomic_DNA"/>
</dbReference>
<dbReference type="Proteomes" id="UP000618754">
    <property type="component" value="Unassembled WGS sequence"/>
</dbReference>